<sequence>MASTLRRRTLLAAGLASIVPFDAARAQGAYPNRPIRLVTPYPAGGGTDIVARLLGEPMREDLGQPLIVDNRVGAGGNIGSEHVARSAPDGYTLLLTAGALAIAPSVQRNLAYDPRRDLTGVALLATVPLLLVVRPESAIRSVADLLDHIRRRGADVAFASFGIATPPHLVGERIGAEAGRRMTHVPYRGGAQAMPDILSGQIDVAILDAVSITPHVTAGRLRAIAITGPNRSPALPDLPTLAQAGVPFEAVGWHGVFAPAATPPAIIERLNRAFVRAVAVPRVRDGIIAGGSLPIEPPLDAAAWTARFGRDVEAWGAVARASRIELD</sequence>
<reference evidence="2" key="2">
    <citation type="journal article" date="2021" name="Syst. Appl. Microbiol.">
        <title>Roseomonas hellenica sp. nov., isolated from roots of wild-growing Alkanna tinctoria.</title>
        <authorList>
            <person name="Rat A."/>
            <person name="Naranjo H.D."/>
            <person name="Lebbe L."/>
            <person name="Cnockaert M."/>
            <person name="Krigas N."/>
            <person name="Grigoriadou K."/>
            <person name="Maloupa E."/>
            <person name="Willems A."/>
        </authorList>
    </citation>
    <scope>NUCLEOTIDE SEQUENCE</scope>
    <source>
        <strain evidence="2">LMG 28251</strain>
    </source>
</reference>
<dbReference type="RefSeq" id="WP_211873362.1">
    <property type="nucleotide sequence ID" value="NZ_JAAEDH010000004.1"/>
</dbReference>
<keyword evidence="3" id="KW-1185">Reference proteome</keyword>
<comment type="similarity">
    <text evidence="1">Belongs to the UPF0065 (bug) family.</text>
</comment>
<protein>
    <submittedName>
        <fullName evidence="2">Tripartite tricarboxylate transporter substrate binding protein</fullName>
    </submittedName>
</protein>
<dbReference type="EMBL" id="JAAEDH010000004">
    <property type="protein sequence ID" value="MBR0654546.1"/>
    <property type="molecule type" value="Genomic_DNA"/>
</dbReference>
<dbReference type="CDD" id="cd13578">
    <property type="entry name" value="PBP2_Bug27"/>
    <property type="match status" value="1"/>
</dbReference>
<dbReference type="Gene3D" id="3.40.190.10">
    <property type="entry name" value="Periplasmic binding protein-like II"/>
    <property type="match status" value="1"/>
</dbReference>
<accession>A0AAF1JZL5</accession>
<dbReference type="InterPro" id="IPR042100">
    <property type="entry name" value="Bug_dom1"/>
</dbReference>
<name>A0AAF1JZL5_9PROT</name>
<reference evidence="2" key="1">
    <citation type="submission" date="2020-01" db="EMBL/GenBank/DDBJ databases">
        <authorList>
            <person name="Rat A."/>
        </authorList>
    </citation>
    <scope>NUCLEOTIDE SEQUENCE</scope>
    <source>
        <strain evidence="2">LMG 28251</strain>
    </source>
</reference>
<dbReference type="PANTHER" id="PTHR42928:SF5">
    <property type="entry name" value="BLR1237 PROTEIN"/>
    <property type="match status" value="1"/>
</dbReference>
<dbReference type="InterPro" id="IPR005064">
    <property type="entry name" value="BUG"/>
</dbReference>
<dbReference type="Gene3D" id="3.40.190.150">
    <property type="entry name" value="Bordetella uptake gene, domain 1"/>
    <property type="match status" value="1"/>
</dbReference>
<evidence type="ECO:0000256" key="1">
    <source>
        <dbReference type="ARBA" id="ARBA00006987"/>
    </source>
</evidence>
<evidence type="ECO:0000313" key="3">
    <source>
        <dbReference type="Proteomes" id="UP001196068"/>
    </source>
</evidence>
<dbReference type="PIRSF" id="PIRSF017082">
    <property type="entry name" value="YflP"/>
    <property type="match status" value="1"/>
</dbReference>
<dbReference type="SUPFAM" id="SSF53850">
    <property type="entry name" value="Periplasmic binding protein-like II"/>
    <property type="match status" value="1"/>
</dbReference>
<dbReference type="AlphaFoldDB" id="A0AAF1JZL5"/>
<dbReference type="PANTHER" id="PTHR42928">
    <property type="entry name" value="TRICARBOXYLATE-BINDING PROTEIN"/>
    <property type="match status" value="1"/>
</dbReference>
<evidence type="ECO:0000313" key="2">
    <source>
        <dbReference type="EMBL" id="MBR0654546.1"/>
    </source>
</evidence>
<dbReference type="Proteomes" id="UP001196068">
    <property type="component" value="Unassembled WGS sequence"/>
</dbReference>
<dbReference type="Pfam" id="PF03401">
    <property type="entry name" value="TctC"/>
    <property type="match status" value="1"/>
</dbReference>
<comment type="caution">
    <text evidence="2">The sequence shown here is derived from an EMBL/GenBank/DDBJ whole genome shotgun (WGS) entry which is preliminary data.</text>
</comment>
<organism evidence="2 3">
    <name type="scientific">Plastoroseomonas arctica</name>
    <dbReference type="NCBI Taxonomy" id="1509237"/>
    <lineage>
        <taxon>Bacteria</taxon>
        <taxon>Pseudomonadati</taxon>
        <taxon>Pseudomonadota</taxon>
        <taxon>Alphaproteobacteria</taxon>
        <taxon>Acetobacterales</taxon>
        <taxon>Acetobacteraceae</taxon>
        <taxon>Plastoroseomonas</taxon>
    </lineage>
</organism>
<proteinExistence type="inferred from homology"/>
<gene>
    <name evidence="2" type="ORF">GXW79_05580</name>
</gene>